<dbReference type="Proteomes" id="UP000009881">
    <property type="component" value="Unassembled WGS sequence"/>
</dbReference>
<feature type="compositionally biased region" description="Gly residues" evidence="1">
    <location>
        <begin position="50"/>
        <end position="64"/>
    </location>
</feature>
<accession>K9GYX1</accession>
<organism evidence="3 4">
    <name type="scientific">Caenispirillum salinarum AK4</name>
    <dbReference type="NCBI Taxonomy" id="1238182"/>
    <lineage>
        <taxon>Bacteria</taxon>
        <taxon>Pseudomonadati</taxon>
        <taxon>Pseudomonadota</taxon>
        <taxon>Alphaproteobacteria</taxon>
        <taxon>Rhodospirillales</taxon>
        <taxon>Novispirillaceae</taxon>
        <taxon>Caenispirillum</taxon>
    </lineage>
</organism>
<dbReference type="AlphaFoldDB" id="K9GYX1"/>
<feature type="chain" id="PRO_5003929558" evidence="2">
    <location>
        <begin position="26"/>
        <end position="101"/>
    </location>
</feature>
<reference evidence="3 4" key="1">
    <citation type="journal article" date="2013" name="Genome Announc.">
        <title>Draft Genome Sequence of an Alphaproteobacterium, Caenispirillum salinarum AK4(T), Isolated from a Solar Saltern.</title>
        <authorList>
            <person name="Khatri I."/>
            <person name="Singh A."/>
            <person name="Korpole S."/>
            <person name="Pinnaka A.K."/>
            <person name="Subramanian S."/>
        </authorList>
    </citation>
    <scope>NUCLEOTIDE SEQUENCE [LARGE SCALE GENOMIC DNA]</scope>
    <source>
        <strain evidence="3 4">AK4</strain>
    </source>
</reference>
<feature type="compositionally biased region" description="Basic and acidic residues" evidence="1">
    <location>
        <begin position="28"/>
        <end position="38"/>
    </location>
</feature>
<sequence>MTKRFATMTAAAAFCLGLTAGAAWAEGMPDRHGQDGRDFGASVSEAAQDGGIGDHASGGKGGGMPDAHGQSGRDFGGSVSDAAQDGGMGDHASGGSSGGDN</sequence>
<proteinExistence type="predicted"/>
<name>K9GYX1_9PROT</name>
<dbReference type="RefSeq" id="WP_009540720.1">
    <property type="nucleotide sequence ID" value="NZ_ANHY01000010.1"/>
</dbReference>
<gene>
    <name evidence="3" type="ORF">C882_0060</name>
</gene>
<keyword evidence="2" id="KW-0732">Signal</keyword>
<feature type="signal peptide" evidence="2">
    <location>
        <begin position="1"/>
        <end position="25"/>
    </location>
</feature>
<feature type="region of interest" description="Disordered" evidence="1">
    <location>
        <begin position="26"/>
        <end position="101"/>
    </location>
</feature>
<protein>
    <submittedName>
        <fullName evidence="3">Uncharacterized protein</fullName>
    </submittedName>
</protein>
<keyword evidence="4" id="KW-1185">Reference proteome</keyword>
<dbReference type="EMBL" id="ANHY01000010">
    <property type="protein sequence ID" value="EKV29979.1"/>
    <property type="molecule type" value="Genomic_DNA"/>
</dbReference>
<evidence type="ECO:0000256" key="2">
    <source>
        <dbReference type="SAM" id="SignalP"/>
    </source>
</evidence>
<dbReference type="STRING" id="1238182.C882_0060"/>
<evidence type="ECO:0000256" key="1">
    <source>
        <dbReference type="SAM" id="MobiDB-lite"/>
    </source>
</evidence>
<evidence type="ECO:0000313" key="4">
    <source>
        <dbReference type="Proteomes" id="UP000009881"/>
    </source>
</evidence>
<comment type="caution">
    <text evidence="3">The sequence shown here is derived from an EMBL/GenBank/DDBJ whole genome shotgun (WGS) entry which is preliminary data.</text>
</comment>
<evidence type="ECO:0000313" key="3">
    <source>
        <dbReference type="EMBL" id="EKV29979.1"/>
    </source>
</evidence>